<comment type="caution">
    <text evidence="2">The sequence shown here is derived from an EMBL/GenBank/DDBJ whole genome shotgun (WGS) entry which is preliminary data.</text>
</comment>
<dbReference type="EMBL" id="RBID01000016">
    <property type="protein sequence ID" value="RKQ57155.1"/>
    <property type="molecule type" value="Genomic_DNA"/>
</dbReference>
<gene>
    <name evidence="2" type="ORF">C8E02_2614</name>
</gene>
<dbReference type="AlphaFoldDB" id="A0A495BBT1"/>
<reference evidence="2 3" key="1">
    <citation type="submission" date="2018-10" db="EMBL/GenBank/DDBJ databases">
        <title>Genomic Encyclopedia of Type Strains, Phase IV (KMG-IV): sequencing the most valuable type-strain genomes for metagenomic binning, comparative biology and taxonomic classification.</title>
        <authorList>
            <person name="Goeker M."/>
        </authorList>
    </citation>
    <scope>NUCLEOTIDE SEQUENCE [LARGE SCALE GENOMIC DNA]</scope>
    <source>
        <strain evidence="2 3">DSM 3303</strain>
    </source>
</reference>
<sequence length="106" mass="11691">MLRIATLLLLCSLPALGNDLFIGTVSRHDTQLVLTRCDAAKNRYLLVDAEGNPQPVLPGLLNAGLDPQRPTYLALFAKYDARHGRDYLIVSAVKHLEQGRSCHLPD</sequence>
<keyword evidence="1" id="KW-0732">Signal</keyword>
<organism evidence="2 3">
    <name type="scientific">Vogesella indigofera</name>
    <name type="common">Pseudomonas indigofera</name>
    <dbReference type="NCBI Taxonomy" id="45465"/>
    <lineage>
        <taxon>Bacteria</taxon>
        <taxon>Pseudomonadati</taxon>
        <taxon>Pseudomonadota</taxon>
        <taxon>Betaproteobacteria</taxon>
        <taxon>Neisseriales</taxon>
        <taxon>Chromobacteriaceae</taxon>
        <taxon>Vogesella</taxon>
    </lineage>
</organism>
<accession>A0A495BBT1</accession>
<evidence type="ECO:0000313" key="2">
    <source>
        <dbReference type="EMBL" id="RKQ57155.1"/>
    </source>
</evidence>
<evidence type="ECO:0008006" key="4">
    <source>
        <dbReference type="Google" id="ProtNLM"/>
    </source>
</evidence>
<feature type="chain" id="PRO_5019826215" description="Membrane-bound lysozyme inhibitor of c-type lysozyme MliC" evidence="1">
    <location>
        <begin position="18"/>
        <end position="106"/>
    </location>
</feature>
<dbReference type="Proteomes" id="UP000279384">
    <property type="component" value="Unassembled WGS sequence"/>
</dbReference>
<dbReference type="RefSeq" id="WP_120811239.1">
    <property type="nucleotide sequence ID" value="NZ_RBID01000016.1"/>
</dbReference>
<evidence type="ECO:0000313" key="3">
    <source>
        <dbReference type="Proteomes" id="UP000279384"/>
    </source>
</evidence>
<proteinExistence type="predicted"/>
<protein>
    <recommendedName>
        <fullName evidence="4">Membrane-bound lysozyme inhibitor of c-type lysozyme MliC</fullName>
    </recommendedName>
</protein>
<feature type="signal peptide" evidence="1">
    <location>
        <begin position="1"/>
        <end position="17"/>
    </location>
</feature>
<evidence type="ECO:0000256" key="1">
    <source>
        <dbReference type="SAM" id="SignalP"/>
    </source>
</evidence>
<name>A0A495BBT1_VOGIN</name>